<accession>A0A178ES73</accession>
<dbReference type="AlphaFoldDB" id="A0A178ES73"/>
<dbReference type="PANTHER" id="PTHR46644">
    <property type="entry name" value="DNA REPAIR PROTEIN XRCC2"/>
    <property type="match status" value="1"/>
</dbReference>
<proteinExistence type="predicted"/>
<dbReference type="InterPro" id="IPR030547">
    <property type="entry name" value="XRCC2"/>
</dbReference>
<dbReference type="GO" id="GO:0033063">
    <property type="term" value="C:Rad51B-Rad51C-Rad51D-XRCC2 complex"/>
    <property type="evidence" value="ECO:0007669"/>
    <property type="project" value="InterPro"/>
</dbReference>
<evidence type="ECO:0000313" key="2">
    <source>
        <dbReference type="Proteomes" id="UP000243015"/>
    </source>
</evidence>
<dbReference type="CDD" id="cd19490">
    <property type="entry name" value="XRCC2"/>
    <property type="match status" value="1"/>
</dbReference>
<dbReference type="VEuPathDB" id="FungiDB:TERG_03838"/>
<organism evidence="1 2">
    <name type="scientific">Trichophyton rubrum</name>
    <name type="common">Athlete's foot fungus</name>
    <name type="synonym">Epidermophyton rubrum</name>
    <dbReference type="NCBI Taxonomy" id="5551"/>
    <lineage>
        <taxon>Eukaryota</taxon>
        <taxon>Fungi</taxon>
        <taxon>Dikarya</taxon>
        <taxon>Ascomycota</taxon>
        <taxon>Pezizomycotina</taxon>
        <taxon>Eurotiomycetes</taxon>
        <taxon>Eurotiomycetidae</taxon>
        <taxon>Onygenales</taxon>
        <taxon>Arthrodermataceae</taxon>
        <taxon>Trichophyton</taxon>
    </lineage>
</organism>
<dbReference type="Proteomes" id="UP000243015">
    <property type="component" value="Unassembled WGS sequence"/>
</dbReference>
<reference evidence="1 2" key="1">
    <citation type="submission" date="2016-05" db="EMBL/GenBank/DDBJ databases">
        <title>Genome sequencing of Trichophyton rubrum CMCC(F)T1i isolated from hair.</title>
        <authorList>
            <person name="Zhan P."/>
            <person name="Tao Y."/>
            <person name="Liu W."/>
        </authorList>
    </citation>
    <scope>NUCLEOTIDE SEQUENCE [LARGE SCALE GENOMIC DNA]</scope>
    <source>
        <strain evidence="2">CMCC(F)T1i</strain>
    </source>
</reference>
<evidence type="ECO:0008006" key="3">
    <source>
        <dbReference type="Google" id="ProtNLM"/>
    </source>
</evidence>
<protein>
    <recommendedName>
        <fullName evidence="3">Rad51 family DNA repair protein</fullName>
    </recommendedName>
</protein>
<sequence>MTRPEVPLMGADSRVDVVASGYPQGGSPDTVMATRALGKRVREETQEDTLEGILRDVRRKCGKHPQGHIETTPVGVRVIDDMLRIFHRPPHPRPGVPDRHKVLEIVGPRRSLGRNSGKSSLLYYIAAVGVLPAFFKGVRIGGQNGAVVFLDSQNHFNAARLRDVALHYACEKMHGQKQTPRGAGPPPRKRLREDEAELRKMVTDCLQHVHVFKPSSSESVVATLRSLEQYLLDVTRHRSAPRKLHSIMLDSTSSFYFKDKRQALVDSLPTELPKFPWIEPPPLYQIVHSAKHIVWCLRQLQDRFACTVIYTVTGRRRADLHVAKPSGFGCPVELLYPRPKVMSFMPHLPHAWRSYSTMRLVVRRDAVRKFSSRSIKDALHLGRQRRLVVAQGKFSAWIDPYGKEDWPSWIGPSIQKLKCKGRFNYFVHKRGISLVE</sequence>
<dbReference type="Gene3D" id="3.40.50.300">
    <property type="entry name" value="P-loop containing nucleotide triphosphate hydrolases"/>
    <property type="match status" value="1"/>
</dbReference>
<dbReference type="GO" id="GO:0000400">
    <property type="term" value="F:four-way junction DNA binding"/>
    <property type="evidence" value="ECO:0007669"/>
    <property type="project" value="TreeGrafter"/>
</dbReference>
<gene>
    <name evidence="1" type="ORF">A7C99_7154</name>
</gene>
<dbReference type="GO" id="GO:0000724">
    <property type="term" value="P:double-strand break repair via homologous recombination"/>
    <property type="evidence" value="ECO:0007669"/>
    <property type="project" value="InterPro"/>
</dbReference>
<evidence type="ECO:0000313" key="1">
    <source>
        <dbReference type="EMBL" id="OAL62565.1"/>
    </source>
</evidence>
<dbReference type="GO" id="GO:0005657">
    <property type="term" value="C:replication fork"/>
    <property type="evidence" value="ECO:0007669"/>
    <property type="project" value="InterPro"/>
</dbReference>
<comment type="caution">
    <text evidence="1">The sequence shown here is derived from an EMBL/GenBank/DDBJ whole genome shotgun (WGS) entry which is preliminary data.</text>
</comment>
<dbReference type="InterPro" id="IPR027417">
    <property type="entry name" value="P-loop_NTPase"/>
</dbReference>
<dbReference type="GO" id="GO:0005815">
    <property type="term" value="C:microtubule organizing center"/>
    <property type="evidence" value="ECO:0007669"/>
    <property type="project" value="TreeGrafter"/>
</dbReference>
<dbReference type="SUPFAM" id="SSF52540">
    <property type="entry name" value="P-loop containing nucleoside triphosphate hydrolases"/>
    <property type="match status" value="1"/>
</dbReference>
<dbReference type="EMBL" id="LHPM01000019">
    <property type="protein sequence ID" value="OAL62565.1"/>
    <property type="molecule type" value="Genomic_DNA"/>
</dbReference>
<dbReference type="GO" id="GO:0042148">
    <property type="term" value="P:DNA strand invasion"/>
    <property type="evidence" value="ECO:0007669"/>
    <property type="project" value="TreeGrafter"/>
</dbReference>
<name>A0A178ES73_TRIRU</name>
<dbReference type="PANTHER" id="PTHR46644:SF2">
    <property type="entry name" value="DNA REPAIR PROTEIN XRCC2"/>
    <property type="match status" value="1"/>
</dbReference>